<accession>A0ACA9K884</accession>
<sequence>MASVLPSLCIREILLDLDGDWATLHACALINRHWCLSSIQEIWRNPFCLDRAKESRHIRLITTYIKCLPRSYQEMMGVVATTPCAFNYFRFLSHLNPEKIRISIKLWAEANKNKLEDALFGILCQQFISHSSIESVHLASSRIVNIFELPGAETSLARIRKFECYGSSPELLTSAARISKDIYQFKLSLTSEMNFAAQLIRAQRKVRKVSIGCCEKGFHAIFDSIAMHAGSMVSLRLSSIDFRTPFSLNALDNFRGLEELEFDYCKSFSVTIGEFSPSSFTRINKLSVTMCKQFPTEFLTHVFSQSKERVRHVELIGIKHFREVIESCISNCRKMTKFRASIDASRGQCVIDLLKNCVMMEDVHLEDAKLVHNSFPSLFLIPSTIDGNEFLKELGKVMPSTVHTFRYNLNWNFDPESLKEFFDNWGIKRLRMLDFNLCNFISDEHLEVVCQCLGEGRLGMMILQGINVSERCIKEASKEIGNILCSEKF</sequence>
<name>A0ACA9K884_9GLOM</name>
<proteinExistence type="predicted"/>
<dbReference type="EMBL" id="CAJVPT010001209">
    <property type="protein sequence ID" value="CAG8458629.1"/>
    <property type="molecule type" value="Genomic_DNA"/>
</dbReference>
<reference evidence="1" key="1">
    <citation type="submission" date="2021-06" db="EMBL/GenBank/DDBJ databases">
        <authorList>
            <person name="Kallberg Y."/>
            <person name="Tangrot J."/>
            <person name="Rosling A."/>
        </authorList>
    </citation>
    <scope>NUCLEOTIDE SEQUENCE</scope>
    <source>
        <strain evidence="1">CL356</strain>
    </source>
</reference>
<organism evidence="1 2">
    <name type="scientific">Acaulospora colombiana</name>
    <dbReference type="NCBI Taxonomy" id="27376"/>
    <lineage>
        <taxon>Eukaryota</taxon>
        <taxon>Fungi</taxon>
        <taxon>Fungi incertae sedis</taxon>
        <taxon>Mucoromycota</taxon>
        <taxon>Glomeromycotina</taxon>
        <taxon>Glomeromycetes</taxon>
        <taxon>Diversisporales</taxon>
        <taxon>Acaulosporaceae</taxon>
        <taxon>Acaulospora</taxon>
    </lineage>
</organism>
<protein>
    <submittedName>
        <fullName evidence="1">4197_t:CDS:1</fullName>
    </submittedName>
</protein>
<gene>
    <name evidence="1" type="ORF">ACOLOM_LOCUS1075</name>
</gene>
<evidence type="ECO:0000313" key="1">
    <source>
        <dbReference type="EMBL" id="CAG8458629.1"/>
    </source>
</evidence>
<comment type="caution">
    <text evidence="1">The sequence shown here is derived from an EMBL/GenBank/DDBJ whole genome shotgun (WGS) entry which is preliminary data.</text>
</comment>
<dbReference type="Proteomes" id="UP000789525">
    <property type="component" value="Unassembled WGS sequence"/>
</dbReference>
<evidence type="ECO:0000313" key="2">
    <source>
        <dbReference type="Proteomes" id="UP000789525"/>
    </source>
</evidence>
<keyword evidence="2" id="KW-1185">Reference proteome</keyword>